<dbReference type="NCBIfam" id="TIGR00481">
    <property type="entry name" value="YbhB/YbcL family Raf kinase inhibitor-like protein"/>
    <property type="match status" value="1"/>
</dbReference>
<evidence type="ECO:0000313" key="2">
    <source>
        <dbReference type="Proteomes" id="UP000316495"/>
    </source>
</evidence>
<reference evidence="1 2" key="1">
    <citation type="submission" date="2017-07" db="EMBL/GenBank/DDBJ databases">
        <title>Mechanisms for carbon and nitrogen cycling indicate functional differentiation within the Candidate Phyla Radiation.</title>
        <authorList>
            <person name="Danczak R.E."/>
            <person name="Johnston M.D."/>
            <person name="Kenah C."/>
            <person name="Slattery M."/>
            <person name="Wrighton K.C."/>
            <person name="Wilkins M.J."/>
        </authorList>
    </citation>
    <scope>NUCLEOTIDE SEQUENCE [LARGE SCALE GENOMIC DNA]</scope>
    <source>
        <strain evidence="1">Athens1014_28</strain>
    </source>
</reference>
<proteinExistence type="predicted"/>
<dbReference type="AlphaFoldDB" id="A0A554LIZ2"/>
<accession>A0A554LIZ2</accession>
<organism evidence="1 2">
    <name type="scientific">Candidatus Berkelbacteria bacterium Athens1014_28</name>
    <dbReference type="NCBI Taxonomy" id="2017145"/>
    <lineage>
        <taxon>Bacteria</taxon>
        <taxon>Candidatus Berkelbacteria</taxon>
    </lineage>
</organism>
<protein>
    <recommendedName>
        <fullName evidence="3">PEBP family protein</fullName>
    </recommendedName>
</protein>
<evidence type="ECO:0000313" key="1">
    <source>
        <dbReference type="EMBL" id="TSC92609.1"/>
    </source>
</evidence>
<dbReference type="PANTHER" id="PTHR30289:SF1">
    <property type="entry name" value="PEBP (PHOSPHATIDYLETHANOLAMINE-BINDING PROTEIN) FAMILY PROTEIN"/>
    <property type="match status" value="1"/>
</dbReference>
<evidence type="ECO:0008006" key="3">
    <source>
        <dbReference type="Google" id="ProtNLM"/>
    </source>
</evidence>
<dbReference type="Gene3D" id="3.90.280.10">
    <property type="entry name" value="PEBP-like"/>
    <property type="match status" value="1"/>
</dbReference>
<dbReference type="CDD" id="cd00865">
    <property type="entry name" value="PEBP_bact_arch"/>
    <property type="match status" value="1"/>
</dbReference>
<sequence length="142" mass="16188">MKLVSSDFQNNGELPAKFTCDGEGIWPNLQWSEFPAETKSFTFYLYDPDAPSGNFIHWFLINIPKEIVEIKSDEKPTCDELSNSSGKVGWYPPCPPSGKHRYVFEIFALSVEKLNISEIKNKTDLSSYILDSAQIIGLYQRK</sequence>
<dbReference type="EMBL" id="VMGN01000068">
    <property type="protein sequence ID" value="TSC92609.1"/>
    <property type="molecule type" value="Genomic_DNA"/>
</dbReference>
<dbReference type="InterPro" id="IPR005247">
    <property type="entry name" value="YbhB_YbcL/LppC-like"/>
</dbReference>
<comment type="caution">
    <text evidence="1">The sequence shown here is derived from an EMBL/GenBank/DDBJ whole genome shotgun (WGS) entry which is preliminary data.</text>
</comment>
<dbReference type="InterPro" id="IPR008914">
    <property type="entry name" value="PEBP"/>
</dbReference>
<gene>
    <name evidence="1" type="ORF">Athens101428_822</name>
</gene>
<name>A0A554LIZ2_9BACT</name>
<dbReference type="Pfam" id="PF01161">
    <property type="entry name" value="PBP"/>
    <property type="match status" value="1"/>
</dbReference>
<dbReference type="PANTHER" id="PTHR30289">
    <property type="entry name" value="UNCHARACTERIZED PROTEIN YBCL-RELATED"/>
    <property type="match status" value="1"/>
</dbReference>
<dbReference type="Proteomes" id="UP000316495">
    <property type="component" value="Unassembled WGS sequence"/>
</dbReference>
<dbReference type="InterPro" id="IPR036610">
    <property type="entry name" value="PEBP-like_sf"/>
</dbReference>
<dbReference type="SUPFAM" id="SSF49777">
    <property type="entry name" value="PEBP-like"/>
    <property type="match status" value="1"/>
</dbReference>